<reference evidence="2 3" key="1">
    <citation type="submission" date="2017-09" db="EMBL/GenBank/DDBJ databases">
        <title>Complete genome sequence of Verrucomicrobial strain HZ-65, isolated from freshwater.</title>
        <authorList>
            <person name="Choi A."/>
        </authorList>
    </citation>
    <scope>NUCLEOTIDE SEQUENCE [LARGE SCALE GENOMIC DNA]</scope>
    <source>
        <strain evidence="2 3">HZ-65</strain>
    </source>
</reference>
<accession>A0A290QKS8</accession>
<name>A0A290QKS8_9BACT</name>
<gene>
    <name evidence="2" type="ORF">CMV30_13850</name>
</gene>
<dbReference type="InterPro" id="IPR036249">
    <property type="entry name" value="Thioredoxin-like_sf"/>
</dbReference>
<sequence length="270" mass="30557">MGPPPPAHPQHPRRPPPFLAVSHDEALARAKAENKPLLLFFDGHWSERAREVLPEIFSDPAVLAALNDHSLALRIDVLAAPDLTKRYKIFHVPTLVWLYPDGTARRYWVNCEKPSAIRTEIVESLTLLPKLRAATRPDDPLSRFKLARAFFDAGDYAAALTEARWLYLEAIGDTSSTKAKKEKDRVSAWDVIKFLEELRPFYEPARATTREFMEREEQKTRANPKSGIAAAKFWRLAKILGETHLIAPLHDSLPPGPARDTLARHLPKTK</sequence>
<evidence type="ECO:0000313" key="2">
    <source>
        <dbReference type="EMBL" id="ATC64961.1"/>
    </source>
</evidence>
<dbReference type="EMBL" id="CP023344">
    <property type="protein sequence ID" value="ATC64961.1"/>
    <property type="molecule type" value="Genomic_DNA"/>
</dbReference>
<dbReference type="KEGG" id="vbh:CMV30_13850"/>
<dbReference type="SUPFAM" id="SSF52833">
    <property type="entry name" value="Thioredoxin-like"/>
    <property type="match status" value="1"/>
</dbReference>
<dbReference type="Gene3D" id="3.40.30.10">
    <property type="entry name" value="Glutaredoxin"/>
    <property type="match status" value="1"/>
</dbReference>
<evidence type="ECO:0000256" key="1">
    <source>
        <dbReference type="SAM" id="MobiDB-lite"/>
    </source>
</evidence>
<dbReference type="OrthoDB" id="9788637at2"/>
<dbReference type="AlphaFoldDB" id="A0A290QKS8"/>
<proteinExistence type="predicted"/>
<dbReference type="RefSeq" id="WP_096056592.1">
    <property type="nucleotide sequence ID" value="NZ_CP023344.1"/>
</dbReference>
<evidence type="ECO:0000313" key="3">
    <source>
        <dbReference type="Proteomes" id="UP000217265"/>
    </source>
</evidence>
<protein>
    <submittedName>
        <fullName evidence="2">Uncharacterized protein</fullName>
    </submittedName>
</protein>
<feature type="region of interest" description="Disordered" evidence="1">
    <location>
        <begin position="250"/>
        <end position="270"/>
    </location>
</feature>
<keyword evidence="3" id="KW-1185">Reference proteome</keyword>
<dbReference type="Proteomes" id="UP000217265">
    <property type="component" value="Chromosome"/>
</dbReference>
<organism evidence="2 3">
    <name type="scientific">Nibricoccus aquaticus</name>
    <dbReference type="NCBI Taxonomy" id="2576891"/>
    <lineage>
        <taxon>Bacteria</taxon>
        <taxon>Pseudomonadati</taxon>
        <taxon>Verrucomicrobiota</taxon>
        <taxon>Opitutia</taxon>
        <taxon>Opitutales</taxon>
        <taxon>Opitutaceae</taxon>
        <taxon>Nibricoccus</taxon>
    </lineage>
</organism>